<organism evidence="2 3">
    <name type="scientific">Nezara viridula</name>
    <name type="common">Southern green stink bug</name>
    <name type="synonym">Cimex viridulus</name>
    <dbReference type="NCBI Taxonomy" id="85310"/>
    <lineage>
        <taxon>Eukaryota</taxon>
        <taxon>Metazoa</taxon>
        <taxon>Ecdysozoa</taxon>
        <taxon>Arthropoda</taxon>
        <taxon>Hexapoda</taxon>
        <taxon>Insecta</taxon>
        <taxon>Pterygota</taxon>
        <taxon>Neoptera</taxon>
        <taxon>Paraneoptera</taxon>
        <taxon>Hemiptera</taxon>
        <taxon>Heteroptera</taxon>
        <taxon>Panheteroptera</taxon>
        <taxon>Pentatomomorpha</taxon>
        <taxon>Pentatomoidea</taxon>
        <taxon>Pentatomidae</taxon>
        <taxon>Pentatominae</taxon>
        <taxon>Nezara</taxon>
    </lineage>
</organism>
<reference evidence="2" key="1">
    <citation type="submission" date="2022-01" db="EMBL/GenBank/DDBJ databases">
        <authorList>
            <person name="King R."/>
        </authorList>
    </citation>
    <scope>NUCLEOTIDE SEQUENCE</scope>
</reference>
<protein>
    <submittedName>
        <fullName evidence="2">Uncharacterized protein</fullName>
    </submittedName>
</protein>
<evidence type="ECO:0000313" key="2">
    <source>
        <dbReference type="EMBL" id="CAH1398224.1"/>
    </source>
</evidence>
<feature type="region of interest" description="Disordered" evidence="1">
    <location>
        <begin position="82"/>
        <end position="131"/>
    </location>
</feature>
<feature type="compositionally biased region" description="Basic and acidic residues" evidence="1">
    <location>
        <begin position="82"/>
        <end position="93"/>
    </location>
</feature>
<gene>
    <name evidence="2" type="ORF">NEZAVI_LOCUS7917</name>
</gene>
<evidence type="ECO:0000256" key="1">
    <source>
        <dbReference type="SAM" id="MobiDB-lite"/>
    </source>
</evidence>
<accession>A0A9P0HAC1</accession>
<dbReference type="Proteomes" id="UP001152798">
    <property type="component" value="Chromosome 4"/>
</dbReference>
<dbReference type="EMBL" id="OV725080">
    <property type="protein sequence ID" value="CAH1398224.1"/>
    <property type="molecule type" value="Genomic_DNA"/>
</dbReference>
<sequence>MTALSILDPVRVGAAPRCYHNVSSGEVEVEVAEDSVSGSWRKVFLSERSSIKESCLRNASSSSNYSNWAFNLRSGQDVILKDRGGGVEETQRTDEEDGGDEVKMGSVKSCRGAAGSLDPVTDNLSPLAKGS</sequence>
<name>A0A9P0HAC1_NEZVI</name>
<evidence type="ECO:0000313" key="3">
    <source>
        <dbReference type="Proteomes" id="UP001152798"/>
    </source>
</evidence>
<keyword evidence="3" id="KW-1185">Reference proteome</keyword>
<dbReference type="AlphaFoldDB" id="A0A9P0HAC1"/>
<proteinExistence type="predicted"/>